<dbReference type="GO" id="GO:0016020">
    <property type="term" value="C:membrane"/>
    <property type="evidence" value="ECO:0007669"/>
    <property type="project" value="InterPro"/>
</dbReference>
<sequence>MNLVLINDYKGEIAALSAAFVWAASSVVYVLLGRQIPPLVLNFSKGVMAIALLSLTLILTGQPLPNLPVMPVSILFLSGVIGIGLGDTAYFSALNHLGARRTLLIETLAPPMAAIIAFLFLGESLEVWAWCGIVLTLLGVAWVITERTPSTVVSSPHPLRGIIWGGLAAIAQAVGGVLSRFALVESDITPLWSTLIRLIAGTVIVIFLLLIRPQSPDKTLQISWSFRLIGVIFLTAFGSTYLGIWLQQTALKYVSTGIAQTLTATSPLFVLPFAIGMGDKISFRAFFGVFIALSGMAILLA</sequence>
<accession>B7KCX6</accession>
<evidence type="ECO:0000313" key="5">
    <source>
        <dbReference type="Proteomes" id="UP000002384"/>
    </source>
</evidence>
<keyword evidence="5" id="KW-1185">Reference proteome</keyword>
<feature type="transmembrane region" description="Helical" evidence="2">
    <location>
        <begin position="103"/>
        <end position="121"/>
    </location>
</feature>
<feature type="transmembrane region" description="Helical" evidence="2">
    <location>
        <begin position="195"/>
        <end position="212"/>
    </location>
</feature>
<comment type="similarity">
    <text evidence="1">Belongs to the EamA transporter family.</text>
</comment>
<feature type="transmembrane region" description="Helical" evidence="2">
    <location>
        <begin position="13"/>
        <end position="32"/>
    </location>
</feature>
<gene>
    <name evidence="4" type="ordered locus">PCC7424_4737</name>
</gene>
<feature type="transmembrane region" description="Helical" evidence="2">
    <location>
        <begin position="39"/>
        <end position="60"/>
    </location>
</feature>
<proteinExistence type="inferred from homology"/>
<dbReference type="PANTHER" id="PTHR22911">
    <property type="entry name" value="ACYL-MALONYL CONDENSING ENZYME-RELATED"/>
    <property type="match status" value="1"/>
</dbReference>
<protein>
    <recommendedName>
        <fullName evidence="3">EamA domain-containing protein</fullName>
    </recommendedName>
</protein>
<reference evidence="5" key="1">
    <citation type="journal article" date="2011" name="MBio">
        <title>Novel metabolic attributes of the genus Cyanothece, comprising a group of unicellular nitrogen-fixing Cyanobacteria.</title>
        <authorList>
            <person name="Bandyopadhyay A."/>
            <person name="Elvitigala T."/>
            <person name="Welsh E."/>
            <person name="Stockel J."/>
            <person name="Liberton M."/>
            <person name="Min H."/>
            <person name="Sherman L.A."/>
            <person name="Pakrasi H.B."/>
        </authorList>
    </citation>
    <scope>NUCLEOTIDE SEQUENCE [LARGE SCALE GENOMIC DNA]</scope>
    <source>
        <strain evidence="5">PCC 7424</strain>
    </source>
</reference>
<name>B7KCX6_GLOC7</name>
<dbReference type="HOGENOM" id="CLU_058789_2_0_3"/>
<dbReference type="AlphaFoldDB" id="B7KCX6"/>
<dbReference type="Pfam" id="PF00892">
    <property type="entry name" value="EamA"/>
    <property type="match status" value="2"/>
</dbReference>
<dbReference type="KEGG" id="cyc:PCC7424_4737"/>
<dbReference type="SUPFAM" id="SSF103481">
    <property type="entry name" value="Multidrug resistance efflux transporter EmrE"/>
    <property type="match status" value="2"/>
</dbReference>
<dbReference type="Proteomes" id="UP000002384">
    <property type="component" value="Chromosome"/>
</dbReference>
<evidence type="ECO:0000256" key="1">
    <source>
        <dbReference type="ARBA" id="ARBA00007362"/>
    </source>
</evidence>
<dbReference type="eggNOG" id="COG0697">
    <property type="taxonomic scope" value="Bacteria"/>
</dbReference>
<dbReference type="STRING" id="65393.PCC7424_4737"/>
<feature type="domain" description="EamA" evidence="3">
    <location>
        <begin position="10"/>
        <end position="144"/>
    </location>
</feature>
<keyword evidence="2" id="KW-1133">Transmembrane helix</keyword>
<feature type="transmembrane region" description="Helical" evidence="2">
    <location>
        <begin position="72"/>
        <end position="91"/>
    </location>
</feature>
<evidence type="ECO:0000259" key="3">
    <source>
        <dbReference type="Pfam" id="PF00892"/>
    </source>
</evidence>
<evidence type="ECO:0000256" key="2">
    <source>
        <dbReference type="SAM" id="Phobius"/>
    </source>
</evidence>
<feature type="transmembrane region" description="Helical" evidence="2">
    <location>
        <begin position="161"/>
        <end position="183"/>
    </location>
</feature>
<dbReference type="InterPro" id="IPR000620">
    <property type="entry name" value="EamA_dom"/>
</dbReference>
<feature type="transmembrane region" description="Helical" evidence="2">
    <location>
        <begin position="224"/>
        <end position="247"/>
    </location>
</feature>
<dbReference type="RefSeq" id="WP_015956680.1">
    <property type="nucleotide sequence ID" value="NC_011729.1"/>
</dbReference>
<feature type="transmembrane region" description="Helical" evidence="2">
    <location>
        <begin position="127"/>
        <end position="145"/>
    </location>
</feature>
<keyword evidence="2" id="KW-0472">Membrane</keyword>
<feature type="transmembrane region" description="Helical" evidence="2">
    <location>
        <begin position="253"/>
        <end position="274"/>
    </location>
</feature>
<keyword evidence="2" id="KW-0812">Transmembrane</keyword>
<dbReference type="EMBL" id="CP001291">
    <property type="protein sequence ID" value="ACK73097.1"/>
    <property type="molecule type" value="Genomic_DNA"/>
</dbReference>
<feature type="domain" description="EamA" evidence="3">
    <location>
        <begin position="160"/>
        <end position="300"/>
    </location>
</feature>
<evidence type="ECO:0000313" key="4">
    <source>
        <dbReference type="EMBL" id="ACK73097.1"/>
    </source>
</evidence>
<organism evidence="4 5">
    <name type="scientific">Gloeothece citriformis (strain PCC 7424)</name>
    <name type="common">Cyanothece sp. (strain PCC 7424)</name>
    <dbReference type="NCBI Taxonomy" id="65393"/>
    <lineage>
        <taxon>Bacteria</taxon>
        <taxon>Bacillati</taxon>
        <taxon>Cyanobacteriota</taxon>
        <taxon>Cyanophyceae</taxon>
        <taxon>Oscillatoriophycideae</taxon>
        <taxon>Chroococcales</taxon>
        <taxon>Aphanothecaceae</taxon>
        <taxon>Gloeothece</taxon>
        <taxon>Gloeothece citriformis</taxon>
    </lineage>
</organism>
<feature type="transmembrane region" description="Helical" evidence="2">
    <location>
        <begin position="281"/>
        <end position="300"/>
    </location>
</feature>
<dbReference type="InterPro" id="IPR037185">
    <property type="entry name" value="EmrE-like"/>
</dbReference>
<dbReference type="PANTHER" id="PTHR22911:SF137">
    <property type="entry name" value="SOLUTE CARRIER FAMILY 35 MEMBER G2-RELATED"/>
    <property type="match status" value="1"/>
</dbReference>